<accession>A0A1G6IBS1</accession>
<dbReference type="InterPro" id="IPR013783">
    <property type="entry name" value="Ig-like_fold"/>
</dbReference>
<dbReference type="AlphaFoldDB" id="A0A1G6IBS1"/>
<sequence>MLRLARDRKTSFVRLTFAIPADIVTGTVSVVGDFNDWTPGTHVLRRRSNGTYSAAVTVSPGSTLRFRYLGENGHWFDDPDADYVDPQGSVVQVQV</sequence>
<keyword evidence="3" id="KW-1185">Reference proteome</keyword>
<dbReference type="InterPro" id="IPR004193">
    <property type="entry name" value="Glyco_hydro_13_N"/>
</dbReference>
<dbReference type="Gene3D" id="2.60.40.10">
    <property type="entry name" value="Immunoglobulins"/>
    <property type="match status" value="1"/>
</dbReference>
<dbReference type="SUPFAM" id="SSF81296">
    <property type="entry name" value="E set domains"/>
    <property type="match status" value="1"/>
</dbReference>
<dbReference type="OrthoDB" id="9811945at2"/>
<dbReference type="Proteomes" id="UP000199086">
    <property type="component" value="Unassembled WGS sequence"/>
</dbReference>
<feature type="domain" description="Glycoside hydrolase family 13 N-terminal" evidence="1">
    <location>
        <begin position="27"/>
        <end position="77"/>
    </location>
</feature>
<name>A0A1G6IBS1_9ACTN</name>
<gene>
    <name evidence="2" type="ORF">GA0111570_11540</name>
</gene>
<dbReference type="STRING" id="1577474.GA0111570_11540"/>
<organism evidence="2 3">
    <name type="scientific">Raineyella antarctica</name>
    <dbReference type="NCBI Taxonomy" id="1577474"/>
    <lineage>
        <taxon>Bacteria</taxon>
        <taxon>Bacillati</taxon>
        <taxon>Actinomycetota</taxon>
        <taxon>Actinomycetes</taxon>
        <taxon>Propionibacteriales</taxon>
        <taxon>Propionibacteriaceae</taxon>
        <taxon>Raineyella</taxon>
    </lineage>
</organism>
<protein>
    <submittedName>
        <fullName evidence="2">Carbohydrate-binding module 48 (Isoamylase N-terminal domain)</fullName>
    </submittedName>
</protein>
<evidence type="ECO:0000313" key="3">
    <source>
        <dbReference type="Proteomes" id="UP000199086"/>
    </source>
</evidence>
<dbReference type="CDD" id="cd07184">
    <property type="entry name" value="E_set_Isoamylase_like_N"/>
    <property type="match status" value="1"/>
</dbReference>
<dbReference type="InterPro" id="IPR014756">
    <property type="entry name" value="Ig_E-set"/>
</dbReference>
<reference evidence="2 3" key="1">
    <citation type="submission" date="2016-06" db="EMBL/GenBank/DDBJ databases">
        <authorList>
            <person name="Olsen C.W."/>
            <person name="Carey S."/>
            <person name="Hinshaw L."/>
            <person name="Karasin A.I."/>
        </authorList>
    </citation>
    <scope>NUCLEOTIDE SEQUENCE [LARGE SCALE GENOMIC DNA]</scope>
    <source>
        <strain evidence="2 3">LZ-22</strain>
    </source>
</reference>
<evidence type="ECO:0000259" key="1">
    <source>
        <dbReference type="Pfam" id="PF02922"/>
    </source>
</evidence>
<dbReference type="EMBL" id="FMYF01000015">
    <property type="protein sequence ID" value="SDC03931.1"/>
    <property type="molecule type" value="Genomic_DNA"/>
</dbReference>
<dbReference type="Pfam" id="PF02922">
    <property type="entry name" value="CBM_48"/>
    <property type="match status" value="1"/>
</dbReference>
<dbReference type="GO" id="GO:0005975">
    <property type="term" value="P:carbohydrate metabolic process"/>
    <property type="evidence" value="ECO:0007669"/>
    <property type="project" value="InterPro"/>
</dbReference>
<proteinExistence type="predicted"/>
<dbReference type="GO" id="GO:0004553">
    <property type="term" value="F:hydrolase activity, hydrolyzing O-glycosyl compounds"/>
    <property type="evidence" value="ECO:0007669"/>
    <property type="project" value="InterPro"/>
</dbReference>
<evidence type="ECO:0000313" key="2">
    <source>
        <dbReference type="EMBL" id="SDC03931.1"/>
    </source>
</evidence>